<gene>
    <name evidence="1" type="ORF">CEXT_780681</name>
</gene>
<dbReference type="EMBL" id="BPLR01011656">
    <property type="protein sequence ID" value="GIY47991.1"/>
    <property type="molecule type" value="Genomic_DNA"/>
</dbReference>
<dbReference type="AlphaFoldDB" id="A0AAV4TR80"/>
<name>A0AAV4TR80_CAEEX</name>
<accession>A0AAV4TR80</accession>
<protein>
    <submittedName>
        <fullName evidence="1">Uncharacterized protein</fullName>
    </submittedName>
</protein>
<proteinExistence type="predicted"/>
<sequence length="158" mass="18293">MEVGFMSAPAYRWSSLTFSLRKAKEKFRVRKNAKTFSQQNQIFSAVDFSWSQGSRFYVRPGLSPELSDFFALKNNLYTVCARLQPIGIYGTHSKNCCLPFFGIQGDIPAISWDKFKARELNNSQKNKDMAKIEKSIEQIESFTGWKQQEYESTLMEQN</sequence>
<reference evidence="1 2" key="1">
    <citation type="submission" date="2021-06" db="EMBL/GenBank/DDBJ databases">
        <title>Caerostris extrusa draft genome.</title>
        <authorList>
            <person name="Kono N."/>
            <person name="Arakawa K."/>
        </authorList>
    </citation>
    <scope>NUCLEOTIDE SEQUENCE [LARGE SCALE GENOMIC DNA]</scope>
</reference>
<evidence type="ECO:0000313" key="1">
    <source>
        <dbReference type="EMBL" id="GIY47991.1"/>
    </source>
</evidence>
<dbReference type="Proteomes" id="UP001054945">
    <property type="component" value="Unassembled WGS sequence"/>
</dbReference>
<comment type="caution">
    <text evidence="1">The sequence shown here is derived from an EMBL/GenBank/DDBJ whole genome shotgun (WGS) entry which is preliminary data.</text>
</comment>
<organism evidence="1 2">
    <name type="scientific">Caerostris extrusa</name>
    <name type="common">Bark spider</name>
    <name type="synonym">Caerostris bankana</name>
    <dbReference type="NCBI Taxonomy" id="172846"/>
    <lineage>
        <taxon>Eukaryota</taxon>
        <taxon>Metazoa</taxon>
        <taxon>Ecdysozoa</taxon>
        <taxon>Arthropoda</taxon>
        <taxon>Chelicerata</taxon>
        <taxon>Arachnida</taxon>
        <taxon>Araneae</taxon>
        <taxon>Araneomorphae</taxon>
        <taxon>Entelegynae</taxon>
        <taxon>Araneoidea</taxon>
        <taxon>Araneidae</taxon>
        <taxon>Caerostris</taxon>
    </lineage>
</organism>
<evidence type="ECO:0000313" key="2">
    <source>
        <dbReference type="Proteomes" id="UP001054945"/>
    </source>
</evidence>
<keyword evidence="2" id="KW-1185">Reference proteome</keyword>